<dbReference type="Pfam" id="PF07963">
    <property type="entry name" value="N_methyl"/>
    <property type="match status" value="1"/>
</dbReference>
<evidence type="ECO:0008006" key="4">
    <source>
        <dbReference type="Google" id="ProtNLM"/>
    </source>
</evidence>
<sequence length="155" mass="16118">MKTRKGLGFTLVELIVVIILLAIISAYAASRYIGVGSFSAFAIQDSVISVARQVQLNRMQSNTSSLNDSFVLSISANCIGSKQSCTSPSDSRSDWISDDSVSFSATPNINAIEFDLLGNPLGSASAGVAITIQGSNSRAVVSVCPNGLISTSGCF</sequence>
<keyword evidence="1" id="KW-1133">Transmembrane helix</keyword>
<evidence type="ECO:0000313" key="3">
    <source>
        <dbReference type="Proteomes" id="UP000092528"/>
    </source>
</evidence>
<dbReference type="RefSeq" id="WP_065545727.1">
    <property type="nucleotide sequence ID" value="NZ_CP016414.1"/>
</dbReference>
<name>A0A1C7FCP6_9VIBR</name>
<keyword evidence="3" id="KW-1185">Reference proteome</keyword>
<dbReference type="InterPro" id="IPR012902">
    <property type="entry name" value="N_methyl_site"/>
</dbReference>
<dbReference type="NCBIfam" id="TIGR02532">
    <property type="entry name" value="IV_pilin_GFxxxE"/>
    <property type="match status" value="1"/>
</dbReference>
<evidence type="ECO:0000256" key="1">
    <source>
        <dbReference type="SAM" id="Phobius"/>
    </source>
</evidence>
<gene>
    <name evidence="2" type="ORF">VSVS05_02393</name>
</gene>
<dbReference type="Proteomes" id="UP000092528">
    <property type="component" value="Chromosome 1"/>
</dbReference>
<accession>A0A1C7FCP6</accession>
<organism evidence="2 3">
    <name type="scientific">Vibrio scophthalmi</name>
    <dbReference type="NCBI Taxonomy" id="45658"/>
    <lineage>
        <taxon>Bacteria</taxon>
        <taxon>Pseudomonadati</taxon>
        <taxon>Pseudomonadota</taxon>
        <taxon>Gammaproteobacteria</taxon>
        <taxon>Vibrionales</taxon>
        <taxon>Vibrionaceae</taxon>
        <taxon>Vibrio</taxon>
    </lineage>
</organism>
<evidence type="ECO:0000313" key="2">
    <source>
        <dbReference type="EMBL" id="ANU37488.1"/>
    </source>
</evidence>
<proteinExistence type="predicted"/>
<dbReference type="EMBL" id="CP016414">
    <property type="protein sequence ID" value="ANU37488.1"/>
    <property type="molecule type" value="Genomic_DNA"/>
</dbReference>
<dbReference type="STRING" id="45658.VSVS12_00600"/>
<dbReference type="PATRIC" id="fig|45658.7.peg.2364"/>
<dbReference type="AlphaFoldDB" id="A0A1C7FCP6"/>
<dbReference type="Gene3D" id="3.30.700.10">
    <property type="entry name" value="Glycoprotein, Type 4 Pilin"/>
    <property type="match status" value="1"/>
</dbReference>
<dbReference type="InterPro" id="IPR045584">
    <property type="entry name" value="Pilin-like"/>
</dbReference>
<protein>
    <recommendedName>
        <fullName evidence="4">MSHA pilin protein MshC</fullName>
    </recommendedName>
</protein>
<keyword evidence="1" id="KW-0472">Membrane</keyword>
<dbReference type="SUPFAM" id="SSF54523">
    <property type="entry name" value="Pili subunits"/>
    <property type="match status" value="1"/>
</dbReference>
<feature type="transmembrane region" description="Helical" evidence="1">
    <location>
        <begin position="7"/>
        <end position="27"/>
    </location>
</feature>
<dbReference type="GeneID" id="96872615"/>
<reference evidence="2 3" key="1">
    <citation type="submission" date="2016-07" db="EMBL/GenBank/DDBJ databases">
        <title>Genome sequencing of Vibrio scophthalmi strain VS-05, an isolated from Paralichthys olivaceus.</title>
        <authorList>
            <person name="Han H.-J."/>
        </authorList>
    </citation>
    <scope>NUCLEOTIDE SEQUENCE [LARGE SCALE GENOMIC DNA]</scope>
    <source>
        <strain evidence="2 3">VS-05</strain>
    </source>
</reference>
<keyword evidence="1" id="KW-0812">Transmembrane</keyword>